<name>A0A2W7QSH2_9BACT</name>
<dbReference type="Proteomes" id="UP000249115">
    <property type="component" value="Unassembled WGS sequence"/>
</dbReference>
<dbReference type="AlphaFoldDB" id="A0A2W7QSH2"/>
<evidence type="ECO:0000313" key="3">
    <source>
        <dbReference type="EMBL" id="TXD78806.1"/>
    </source>
</evidence>
<keyword evidence="1" id="KW-0732">Signal</keyword>
<evidence type="ECO:0000256" key="1">
    <source>
        <dbReference type="SAM" id="SignalP"/>
    </source>
</evidence>
<organism evidence="2 4">
    <name type="scientific">Algoriphagus ratkowskyi</name>
    <dbReference type="NCBI Taxonomy" id="57028"/>
    <lineage>
        <taxon>Bacteria</taxon>
        <taxon>Pseudomonadati</taxon>
        <taxon>Bacteroidota</taxon>
        <taxon>Cytophagia</taxon>
        <taxon>Cytophagales</taxon>
        <taxon>Cyclobacteriaceae</taxon>
        <taxon>Algoriphagus</taxon>
    </lineage>
</organism>
<proteinExistence type="predicted"/>
<sequence>MKIKLLLLCFFASFLANAQQPHLQFFRPNDQRGLNTFETSKLDSVIFDGVKVRVGGDFAMQFQGLNQSNEANNLVELGTDFNLPSANLNLDVQLLDGVRMHLRTYLSSRNHNETWIKGGHIQIDKLDFVRKGFLEGIMRYTTVTIGLDEFNYGDAHFRRSDNARAIFNPFIGNYIMDSFSTEAFGEVTVQKSGLLFVIGASNGKLNQNVVVTNSSDNKPSLYGKLGFDKQLKNDLRFRLTGSFYLNKGTTTGTWLYGGDRAGSRYYYVLHTQPDSQGNSQGSSFDGRYNARFTKLTALQINPFIQFKGFEFFGIYERSSGSNTFTQPIVDKEGAFTQLAAELVYRFGKEEKFYVGGRYNSVRGKERESAVSDLEINRMNIGGGWFISKNILAKVEYVNQEYKGTAWTGRFAGAKFNGFDIEAIISF</sequence>
<evidence type="ECO:0000313" key="2">
    <source>
        <dbReference type="EMBL" id="PZX51523.1"/>
    </source>
</evidence>
<dbReference type="Proteomes" id="UP000321927">
    <property type="component" value="Unassembled WGS sequence"/>
</dbReference>
<feature type="signal peptide" evidence="1">
    <location>
        <begin position="1"/>
        <end position="18"/>
    </location>
</feature>
<keyword evidence="5" id="KW-1185">Reference proteome</keyword>
<gene>
    <name evidence="3" type="ORF">ESW18_04595</name>
    <name evidence="2" type="ORF">LV84_03680</name>
</gene>
<dbReference type="RefSeq" id="WP_086498870.1">
    <property type="nucleotide sequence ID" value="NZ_MSSV01000002.1"/>
</dbReference>
<dbReference type="EMBL" id="VORV01000003">
    <property type="protein sequence ID" value="TXD78806.1"/>
    <property type="molecule type" value="Genomic_DNA"/>
</dbReference>
<dbReference type="EMBL" id="QKZU01000018">
    <property type="protein sequence ID" value="PZX51523.1"/>
    <property type="molecule type" value="Genomic_DNA"/>
</dbReference>
<reference evidence="2 4" key="1">
    <citation type="submission" date="2018-06" db="EMBL/GenBank/DDBJ databases">
        <title>Genomic Encyclopedia of Archaeal and Bacterial Type Strains, Phase II (KMG-II): from individual species to whole genera.</title>
        <authorList>
            <person name="Goeker M."/>
        </authorList>
    </citation>
    <scope>NUCLEOTIDE SEQUENCE [LARGE SCALE GENOMIC DNA]</scope>
    <source>
        <strain evidence="2 4">DSM 22686</strain>
    </source>
</reference>
<accession>A0A2W7QSH2</accession>
<reference evidence="3 5" key="2">
    <citation type="submission" date="2019-08" db="EMBL/GenBank/DDBJ databases">
        <title>Genome of Algoriphagus ratkowskyi IC026.</title>
        <authorList>
            <person name="Bowman J.P."/>
        </authorList>
    </citation>
    <scope>NUCLEOTIDE SEQUENCE [LARGE SCALE GENOMIC DNA]</scope>
    <source>
        <strain evidence="3 5">IC026</strain>
    </source>
</reference>
<evidence type="ECO:0000313" key="4">
    <source>
        <dbReference type="Proteomes" id="UP000249115"/>
    </source>
</evidence>
<feature type="chain" id="PRO_5015921228" description="Phosphate-selective porin O/P" evidence="1">
    <location>
        <begin position="19"/>
        <end position="426"/>
    </location>
</feature>
<comment type="caution">
    <text evidence="2">The sequence shown here is derived from an EMBL/GenBank/DDBJ whole genome shotgun (WGS) entry which is preliminary data.</text>
</comment>
<dbReference type="SUPFAM" id="SSF56935">
    <property type="entry name" value="Porins"/>
    <property type="match status" value="1"/>
</dbReference>
<protein>
    <recommendedName>
        <fullName evidence="6">Phosphate-selective porin O/P</fullName>
    </recommendedName>
</protein>
<dbReference type="OrthoDB" id="638836at2"/>
<evidence type="ECO:0000313" key="5">
    <source>
        <dbReference type="Proteomes" id="UP000321927"/>
    </source>
</evidence>
<evidence type="ECO:0008006" key="6">
    <source>
        <dbReference type="Google" id="ProtNLM"/>
    </source>
</evidence>